<dbReference type="CDD" id="cd00761">
    <property type="entry name" value="Glyco_tranf_GTA_type"/>
    <property type="match status" value="1"/>
</dbReference>
<dbReference type="RefSeq" id="WP_007643241.1">
    <property type="nucleotide sequence ID" value="NC_020514.1"/>
</dbReference>
<dbReference type="InterPro" id="IPR029044">
    <property type="entry name" value="Nucleotide-diphossugar_trans"/>
</dbReference>
<evidence type="ECO:0000313" key="2">
    <source>
        <dbReference type="EMBL" id="AGH46315.1"/>
    </source>
</evidence>
<dbReference type="PATRIC" id="fig|1129794.4.peg.4191"/>
<dbReference type="PANTHER" id="PTHR43685:SF2">
    <property type="entry name" value="GLYCOSYLTRANSFERASE 2-LIKE DOMAIN-CONTAINING PROTEIN"/>
    <property type="match status" value="1"/>
</dbReference>
<gene>
    <name evidence="2" type="ORF">C427_4210</name>
</gene>
<dbReference type="STRING" id="1129794.C427_4210"/>
<dbReference type="Proteomes" id="UP000011864">
    <property type="component" value="Chromosome"/>
</dbReference>
<dbReference type="InterPro" id="IPR001173">
    <property type="entry name" value="Glyco_trans_2-like"/>
</dbReference>
<dbReference type="Gene3D" id="3.90.550.10">
    <property type="entry name" value="Spore Coat Polysaccharide Biosynthesis Protein SpsA, Chain A"/>
    <property type="match status" value="1"/>
</dbReference>
<evidence type="ECO:0000313" key="3">
    <source>
        <dbReference type="Proteomes" id="UP000011864"/>
    </source>
</evidence>
<dbReference type="OrthoDB" id="9069044at2"/>
<dbReference type="PANTHER" id="PTHR43685">
    <property type="entry name" value="GLYCOSYLTRANSFERASE"/>
    <property type="match status" value="1"/>
</dbReference>
<sequence>MNTPAVTVIIPTYNDTARLSLCLDALSQQTYPQTKFEVWVVDNNSSQPCDKLVSQYAFARYLHEAHPGSYSARNLALKQVGLGEIIAFTDSDCIPDKEWLSAAIKALENDSEKLGAIGGCIDMYAASDSPSLAELYDMVTGFEQADYIRKENFSVTANLVTRLSVIEAVGEFNANLKSSGDKDWCQRMVKAGFALAYCESARVVHPARQSVSSIKTKLRRLYGGFYYNHRNVKSDKLFSFVGLFEALMPPLDKIRQLRKTKLSISATRKLQLVAFFYYLKFYTLTYRLKLLSGFEKNVERL</sequence>
<reference evidence="2 3" key="1">
    <citation type="journal article" date="2013" name="Genome Announc.">
        <title>Complete Genome Sequence of Glaciecola psychrophila Strain 170T.</title>
        <authorList>
            <person name="Yin J."/>
            <person name="Chen J."/>
            <person name="Liu G."/>
            <person name="Yu Y."/>
            <person name="Song L."/>
            <person name="Wang X."/>
            <person name="Qu X."/>
        </authorList>
    </citation>
    <scope>NUCLEOTIDE SEQUENCE [LARGE SCALE GENOMIC DNA]</scope>
    <source>
        <strain evidence="2 3">170</strain>
    </source>
</reference>
<dbReference type="AlphaFoldDB" id="K6ZWQ3"/>
<name>K6ZWQ3_9ALTE</name>
<feature type="domain" description="Glycosyltransferase 2-like" evidence="1">
    <location>
        <begin position="7"/>
        <end position="112"/>
    </location>
</feature>
<dbReference type="KEGG" id="gps:C427_4210"/>
<keyword evidence="3" id="KW-1185">Reference proteome</keyword>
<dbReference type="eggNOG" id="COG1216">
    <property type="taxonomic scope" value="Bacteria"/>
</dbReference>
<accession>K6ZWQ3</accession>
<proteinExistence type="predicted"/>
<dbReference type="Pfam" id="PF00535">
    <property type="entry name" value="Glycos_transf_2"/>
    <property type="match status" value="1"/>
</dbReference>
<organism evidence="2 3">
    <name type="scientific">Paraglaciecola psychrophila 170</name>
    <dbReference type="NCBI Taxonomy" id="1129794"/>
    <lineage>
        <taxon>Bacteria</taxon>
        <taxon>Pseudomonadati</taxon>
        <taxon>Pseudomonadota</taxon>
        <taxon>Gammaproteobacteria</taxon>
        <taxon>Alteromonadales</taxon>
        <taxon>Alteromonadaceae</taxon>
        <taxon>Paraglaciecola</taxon>
    </lineage>
</organism>
<dbReference type="HOGENOM" id="CLU_025996_19_6_6"/>
<dbReference type="InterPro" id="IPR050834">
    <property type="entry name" value="Glycosyltransf_2"/>
</dbReference>
<protein>
    <recommendedName>
        <fullName evidence="1">Glycosyltransferase 2-like domain-containing protein</fullName>
    </recommendedName>
</protein>
<evidence type="ECO:0000259" key="1">
    <source>
        <dbReference type="Pfam" id="PF00535"/>
    </source>
</evidence>
<dbReference type="EMBL" id="CP003837">
    <property type="protein sequence ID" value="AGH46315.1"/>
    <property type="molecule type" value="Genomic_DNA"/>
</dbReference>
<dbReference type="SUPFAM" id="SSF53448">
    <property type="entry name" value="Nucleotide-diphospho-sugar transferases"/>
    <property type="match status" value="1"/>
</dbReference>